<feature type="compositionally biased region" description="Basic and acidic residues" evidence="1">
    <location>
        <begin position="415"/>
        <end position="427"/>
    </location>
</feature>
<dbReference type="GeneID" id="92515320"/>
<dbReference type="InterPro" id="IPR040545">
    <property type="entry name" value="DICER_HTH"/>
</dbReference>
<dbReference type="InterPro" id="IPR040715">
    <property type="entry name" value="KptA_kDICER"/>
</dbReference>
<sequence length="1394" mass="150675">MLQDEVAPASVKEMEVPTRPVVIEADSVTSRYNFPAPADLEVRSRNNMAHRRRGRFVIKMAAALYLATLPAYDTPGKCAEAMSYLWGHRRLALEYLRRTQARQRRVVEEAEAPPYTVQQLRVAESKWKAHLGRQVLLPDGFQKSWDEILPFFVRCIQELEQHRALSRDHGGDTENGDAGASTAASILTTANSAASISTGLSAADQSGSRPLLPAPVPGAGPAGQGATAVSGTSAEAESAEQLLDLAKVPARALAILYDKTVRHLRLVSPARSAAKGCSTPEQHLASRGWLPLRQILSEISPGLKSDATLKALLGWINTLEERQREVIYLALLTPLNVLGKLQLLHDGDWDVDGVATGTAEMVRAAPVTHLRAAWGYEDASVAAAVMQEHIPVLLNSLAHASDADSGRKRALPPSVERHQSTTSDDRAGGSPYSSWLEYVDDAKAIRKEATGSGGRVYPQHRPMQVLIPAPVVDELCAPLKLARLQDDTPTGTALATFVRRSSAHVMSGADGTQGSSGTDAPSMVSYRELLTLLRPSSGFCVASFLAAMTGPATRLAFLPVSVEYFAAQGLEVSGWYMPRHMLRVNLRSASSEGYGSGGLAGEAMSPPSLMSGVTAVAAPRTVVTLLVCPSKLTKGVLWCRDEAAPTTPAPRASLRSLPPVHCVVDFDLLYGIHTDSESGAKTVTVCRPPTERVVNLRIASLWDIWSWHGFEAVPDGPLAAAAADSTKPPPCLMRTEEMGVVLGTQQRRPLPGPASGPHGTAPPPLSTCEMQPRGDGARAVCLSNHGQGDRAPETNETAPFPVHALLPLGAENLTSAATEETLTPEPYPLMHRLPWELFPVEETESTLLRLDAAYRAELHFVCERWRSRCLELLRPLRYGGYEEEEEETAHDSEGSACRAGGANMEHPETWRMFAAATARERALWSGLTTWMGRLDQECALPLFSLLLPPNVVLVAPSTEKDERRLCSVGRKRALAVLRRLVNGVDASSLFYFDAEVPFTPPLNPEVHRLWVMEGDEAWPPGTGEDALRPTDAASGDCGFCTISARSEALLATVRSEDGEDSVQMYVRQPCVLLRPRACRAVAVAPEAESSTMRRCSLNERGKEALRLCRFTYPSSAPGNDAASYFGASLEELTPHAALRHAHRGCRITPLACDEIMLGAAWPAEYIVEYALVPPLQEALEVYSAKKRAGAKAEAARGFGAHVEVGRAGNGCGSNRAALTAAVPDVAERQLMINDLRRELYLVLTDEAAMDMCEFYGDALVDYCAAASTLSYRLASSNSTLWRGGNITGSSTNGALVVSVLPAVLRRYWMSRRRICNSKRLADCIESLFGALAKALWVYPLQRMRLDGVGEEGLPRHPSAASTISHMRADAIVPPDADMLVYAASALLELLSCCC</sequence>
<evidence type="ECO:0000313" key="5">
    <source>
        <dbReference type="Proteomes" id="UP000673552"/>
    </source>
</evidence>
<feature type="domain" description="Kinetoplastid DICER KptA ADP-ribosyltransferase" evidence="2">
    <location>
        <begin position="366"/>
        <end position="560"/>
    </location>
</feature>
<name>A0A836H8P3_9TRYP</name>
<feature type="region of interest" description="Disordered" evidence="1">
    <location>
        <begin position="404"/>
        <end position="430"/>
    </location>
</feature>
<protein>
    <submittedName>
        <fullName evidence="4">Uncharacterized protein</fullName>
    </submittedName>
</protein>
<evidence type="ECO:0000259" key="3">
    <source>
        <dbReference type="Pfam" id="PF18177"/>
    </source>
</evidence>
<feature type="region of interest" description="Disordered" evidence="1">
    <location>
        <begin position="746"/>
        <end position="773"/>
    </location>
</feature>
<dbReference type="KEGG" id="lmat:92515320"/>
<feature type="region of interest" description="Disordered" evidence="1">
    <location>
        <begin position="778"/>
        <end position="797"/>
    </location>
</feature>
<dbReference type="EMBL" id="JAFEUZ010000025">
    <property type="protein sequence ID" value="KAG5477003.1"/>
    <property type="molecule type" value="Genomic_DNA"/>
</dbReference>
<gene>
    <name evidence="4" type="ORF">LSCM1_05337</name>
</gene>
<dbReference type="Pfam" id="PF18177">
    <property type="entry name" value="La_HTH_kDCL"/>
    <property type="match status" value="1"/>
</dbReference>
<dbReference type="RefSeq" id="XP_067178173.1">
    <property type="nucleotide sequence ID" value="XM_067322808.1"/>
</dbReference>
<evidence type="ECO:0000259" key="2">
    <source>
        <dbReference type="Pfam" id="PF18176"/>
    </source>
</evidence>
<dbReference type="OrthoDB" id="272685at2759"/>
<accession>A0A836H8P3</accession>
<reference evidence="5" key="1">
    <citation type="journal article" date="2021" name="Microbiol. Resour. Announc.">
        <title>LGAAP: Leishmaniinae Genome Assembly and Annotation Pipeline.</title>
        <authorList>
            <person name="Almutairi H."/>
            <person name="Urbaniak M.D."/>
            <person name="Bates M.D."/>
            <person name="Jariyapan N."/>
            <person name="Kwakye-Nuako G."/>
            <person name="Thomaz-Soccol V."/>
            <person name="Al-Salem W.S."/>
            <person name="Dillon R.J."/>
            <person name="Bates P.A."/>
            <person name="Gatherer D."/>
        </authorList>
    </citation>
    <scope>NUCLEOTIDE SEQUENCE [LARGE SCALE GENOMIC DNA]</scope>
</reference>
<evidence type="ECO:0000313" key="4">
    <source>
        <dbReference type="EMBL" id="KAG5477003.1"/>
    </source>
</evidence>
<dbReference type="Pfam" id="PF18176">
    <property type="entry name" value="KptA_kDCL"/>
    <property type="match status" value="1"/>
</dbReference>
<keyword evidence="5" id="KW-1185">Reference proteome</keyword>
<reference evidence="5" key="2">
    <citation type="journal article" date="2021" name="Sci. Data">
        <title>Chromosome-scale genome sequencing, assembly and annotation of six genomes from subfamily Leishmaniinae.</title>
        <authorList>
            <person name="Almutairi H."/>
            <person name="Urbaniak M.D."/>
            <person name="Bates M.D."/>
            <person name="Jariyapan N."/>
            <person name="Kwakye-Nuako G."/>
            <person name="Thomaz Soccol V."/>
            <person name="Al-Salem W.S."/>
            <person name="Dillon R.J."/>
            <person name="Bates P.A."/>
            <person name="Gatherer D."/>
        </authorList>
    </citation>
    <scope>NUCLEOTIDE SEQUENCE [LARGE SCALE GENOMIC DNA]</scope>
</reference>
<organism evidence="4 5">
    <name type="scientific">Leishmania martiniquensis</name>
    <dbReference type="NCBI Taxonomy" id="1580590"/>
    <lineage>
        <taxon>Eukaryota</taxon>
        <taxon>Discoba</taxon>
        <taxon>Euglenozoa</taxon>
        <taxon>Kinetoplastea</taxon>
        <taxon>Metakinetoplastina</taxon>
        <taxon>Trypanosomatida</taxon>
        <taxon>Trypanosomatidae</taxon>
        <taxon>Leishmaniinae</taxon>
        <taxon>Leishmania</taxon>
    </lineage>
</organism>
<comment type="caution">
    <text evidence="4">The sequence shown here is derived from an EMBL/GenBank/DDBJ whole genome shotgun (WGS) entry which is preliminary data.</text>
</comment>
<feature type="compositionally biased region" description="Pro residues" evidence="1">
    <location>
        <begin position="750"/>
        <end position="765"/>
    </location>
</feature>
<feature type="domain" description="DICER-like HTH" evidence="3">
    <location>
        <begin position="256"/>
        <end position="353"/>
    </location>
</feature>
<dbReference type="Proteomes" id="UP000673552">
    <property type="component" value="Unassembled WGS sequence"/>
</dbReference>
<feature type="region of interest" description="Disordered" evidence="1">
    <location>
        <begin position="201"/>
        <end position="233"/>
    </location>
</feature>
<evidence type="ECO:0000256" key="1">
    <source>
        <dbReference type="SAM" id="MobiDB-lite"/>
    </source>
</evidence>
<proteinExistence type="predicted"/>